<reference evidence="3" key="1">
    <citation type="submission" date="2020-08" db="EMBL/GenBank/DDBJ databases">
        <title>Genome public.</title>
        <authorList>
            <person name="Liu C."/>
            <person name="Sun Q."/>
        </authorList>
    </citation>
    <scope>NUCLEOTIDE SEQUENCE</scope>
    <source>
        <strain evidence="3">NSJ-32</strain>
    </source>
</reference>
<evidence type="ECO:0000259" key="2">
    <source>
        <dbReference type="SMART" id="SM00899"/>
    </source>
</evidence>
<dbReference type="AlphaFoldDB" id="A0A926DP95"/>
<evidence type="ECO:0000313" key="3">
    <source>
        <dbReference type="EMBL" id="MBC8542663.1"/>
    </source>
</evidence>
<dbReference type="InterPro" id="IPR007167">
    <property type="entry name" value="Fe-transptr_FeoA-like"/>
</dbReference>
<dbReference type="Pfam" id="PF04023">
    <property type="entry name" value="FeoA"/>
    <property type="match status" value="1"/>
</dbReference>
<dbReference type="GO" id="GO:0046914">
    <property type="term" value="F:transition metal ion binding"/>
    <property type="evidence" value="ECO:0007669"/>
    <property type="project" value="InterPro"/>
</dbReference>
<name>A0A926DP95_9FIRM</name>
<evidence type="ECO:0000256" key="1">
    <source>
        <dbReference type="ARBA" id="ARBA00023004"/>
    </source>
</evidence>
<proteinExistence type="predicted"/>
<dbReference type="Proteomes" id="UP000657006">
    <property type="component" value="Unassembled WGS sequence"/>
</dbReference>
<dbReference type="RefSeq" id="WP_177717420.1">
    <property type="nucleotide sequence ID" value="NZ_JACRSQ010000003.1"/>
</dbReference>
<dbReference type="InterPro" id="IPR038157">
    <property type="entry name" value="FeoA_core_dom"/>
</dbReference>
<dbReference type="InterPro" id="IPR052713">
    <property type="entry name" value="FeoA"/>
</dbReference>
<dbReference type="SMART" id="SM00899">
    <property type="entry name" value="FeoA"/>
    <property type="match status" value="1"/>
</dbReference>
<dbReference type="PANTHER" id="PTHR42954">
    <property type="entry name" value="FE(2+) TRANSPORT PROTEIN A"/>
    <property type="match status" value="1"/>
</dbReference>
<dbReference type="EMBL" id="JACRSQ010000003">
    <property type="protein sequence ID" value="MBC8542663.1"/>
    <property type="molecule type" value="Genomic_DNA"/>
</dbReference>
<organism evidence="3 4">
    <name type="scientific">Bianquea renquensis</name>
    <dbReference type="NCBI Taxonomy" id="2763661"/>
    <lineage>
        <taxon>Bacteria</taxon>
        <taxon>Bacillati</taxon>
        <taxon>Bacillota</taxon>
        <taxon>Clostridia</taxon>
        <taxon>Eubacteriales</taxon>
        <taxon>Bianqueaceae</taxon>
        <taxon>Bianquea</taxon>
    </lineage>
</organism>
<accession>A0A926DP95</accession>
<sequence>MTLDSLKPGQGGIIVSVGGEGALRRRLLDMGLTPKTRVFVRKVAPMGDPIELYLRSYVLTIRREDAAKIEIREELGK</sequence>
<feature type="domain" description="Ferrous iron transporter FeoA-like" evidence="2">
    <location>
        <begin position="1"/>
        <end position="73"/>
    </location>
</feature>
<keyword evidence="1" id="KW-0408">Iron</keyword>
<keyword evidence="4" id="KW-1185">Reference proteome</keyword>
<evidence type="ECO:0000313" key="4">
    <source>
        <dbReference type="Proteomes" id="UP000657006"/>
    </source>
</evidence>
<dbReference type="PANTHER" id="PTHR42954:SF2">
    <property type="entry name" value="FE(2+) TRANSPORT PROTEIN A"/>
    <property type="match status" value="1"/>
</dbReference>
<gene>
    <name evidence="3" type="ORF">H8730_03750</name>
</gene>
<protein>
    <submittedName>
        <fullName evidence="3">Ferrous iron transport protein A</fullName>
    </submittedName>
</protein>
<dbReference type="InterPro" id="IPR008988">
    <property type="entry name" value="Transcriptional_repressor_C"/>
</dbReference>
<dbReference type="SUPFAM" id="SSF50037">
    <property type="entry name" value="C-terminal domain of transcriptional repressors"/>
    <property type="match status" value="1"/>
</dbReference>
<comment type="caution">
    <text evidence="3">The sequence shown here is derived from an EMBL/GenBank/DDBJ whole genome shotgun (WGS) entry which is preliminary data.</text>
</comment>
<dbReference type="Gene3D" id="2.30.30.90">
    <property type="match status" value="1"/>
</dbReference>